<evidence type="ECO:0000313" key="2">
    <source>
        <dbReference type="Proteomes" id="UP001168620"/>
    </source>
</evidence>
<keyword evidence="2" id="KW-1185">Reference proteome</keyword>
<proteinExistence type="predicted"/>
<evidence type="ECO:0000313" key="1">
    <source>
        <dbReference type="EMBL" id="MDN4173530.1"/>
    </source>
</evidence>
<dbReference type="EMBL" id="JAUHJQ010000003">
    <property type="protein sequence ID" value="MDN4173530.1"/>
    <property type="molecule type" value="Genomic_DNA"/>
</dbReference>
<comment type="caution">
    <text evidence="1">The sequence shown here is derived from an EMBL/GenBank/DDBJ whole genome shotgun (WGS) entry which is preliminary data.</text>
</comment>
<dbReference type="Proteomes" id="UP001168620">
    <property type="component" value="Unassembled WGS sequence"/>
</dbReference>
<reference evidence="1" key="1">
    <citation type="submission" date="2023-06" db="EMBL/GenBank/DDBJ databases">
        <title>Draft genome sequence of Nocardioides sp. SOB77.</title>
        <authorList>
            <person name="Zhang G."/>
        </authorList>
    </citation>
    <scope>NUCLEOTIDE SEQUENCE</scope>
    <source>
        <strain evidence="1">SOB77</strain>
    </source>
</reference>
<gene>
    <name evidence="1" type="ORF">QWY28_11285</name>
</gene>
<protein>
    <submittedName>
        <fullName evidence="1">Uncharacterized protein</fullName>
    </submittedName>
</protein>
<organism evidence="1 2">
    <name type="scientific">Nocardioides oceani</name>
    <dbReference type="NCBI Taxonomy" id="3058369"/>
    <lineage>
        <taxon>Bacteria</taxon>
        <taxon>Bacillati</taxon>
        <taxon>Actinomycetota</taxon>
        <taxon>Actinomycetes</taxon>
        <taxon>Propionibacteriales</taxon>
        <taxon>Nocardioidaceae</taxon>
        <taxon>Nocardioides</taxon>
    </lineage>
</organism>
<accession>A0ABT8FG67</accession>
<name>A0ABT8FG67_9ACTN</name>
<sequence>MALVRCTCLARIAPVTGGGHALRVEVADPECGYVLHRLAAELPSEPAAPTS</sequence>
<dbReference type="RefSeq" id="WP_300952637.1">
    <property type="nucleotide sequence ID" value="NZ_JAUHJQ010000003.1"/>
</dbReference>